<dbReference type="PANTHER" id="PTHR38886">
    <property type="entry name" value="SESA DOMAIN-CONTAINING PROTEIN"/>
    <property type="match status" value="1"/>
</dbReference>
<feature type="domain" description="Ubiquitin-like" evidence="2">
    <location>
        <begin position="241"/>
        <end position="321"/>
    </location>
</feature>
<dbReference type="AlphaFoldDB" id="A0A9P9EUT4"/>
<reference evidence="3" key="1">
    <citation type="journal article" date="2021" name="Nat. Commun.">
        <title>Genetic determinants of endophytism in the Arabidopsis root mycobiome.</title>
        <authorList>
            <person name="Mesny F."/>
            <person name="Miyauchi S."/>
            <person name="Thiergart T."/>
            <person name="Pickel B."/>
            <person name="Atanasova L."/>
            <person name="Karlsson M."/>
            <person name="Huettel B."/>
            <person name="Barry K.W."/>
            <person name="Haridas S."/>
            <person name="Chen C."/>
            <person name="Bauer D."/>
            <person name="Andreopoulos W."/>
            <person name="Pangilinan J."/>
            <person name="LaButti K."/>
            <person name="Riley R."/>
            <person name="Lipzen A."/>
            <person name="Clum A."/>
            <person name="Drula E."/>
            <person name="Henrissat B."/>
            <person name="Kohler A."/>
            <person name="Grigoriev I.V."/>
            <person name="Martin F.M."/>
            <person name="Hacquard S."/>
        </authorList>
    </citation>
    <scope>NUCLEOTIDE SEQUENCE</scope>
    <source>
        <strain evidence="3">MPI-CAGE-AT-0021</strain>
    </source>
</reference>
<feature type="non-terminal residue" evidence="3">
    <location>
        <position position="1"/>
    </location>
</feature>
<dbReference type="InterPro" id="IPR054464">
    <property type="entry name" value="ULD_fung"/>
</dbReference>
<organism evidence="3 4">
    <name type="scientific">Dactylonectria estremocensis</name>
    <dbReference type="NCBI Taxonomy" id="1079267"/>
    <lineage>
        <taxon>Eukaryota</taxon>
        <taxon>Fungi</taxon>
        <taxon>Dikarya</taxon>
        <taxon>Ascomycota</taxon>
        <taxon>Pezizomycotina</taxon>
        <taxon>Sordariomycetes</taxon>
        <taxon>Hypocreomycetidae</taxon>
        <taxon>Hypocreales</taxon>
        <taxon>Nectriaceae</taxon>
        <taxon>Dactylonectria</taxon>
    </lineage>
</organism>
<comment type="caution">
    <text evidence="3">The sequence shown here is derived from an EMBL/GenBank/DDBJ whole genome shotgun (WGS) entry which is preliminary data.</text>
</comment>
<sequence length="353" mass="39816">MEVTFGAVGDFISVALIIRDIVNALNDSRGSSRDFQELVQSLNVMKKALEELEGVLSDPRAPNELDSLRSVALDTARQITCRLTEFRQKINKYSTSLVRNGSGNIIKDAVKKIQWKLDEEDVSKFRGEIAGYTASLKILLHAADDITNRQLIKCNQTNMQRHLGVMEGRMTATIKQQTLSLHDLFGQFTNRVSLTLQTVSSMGSDLKLASSRIIRIGSVVCSELRGLRSLVMRLERPVVEEHFMLDDAIGRQIPIHLRAVTSWDTFEHIIREQFKGKNGEGRVARRRYALQDHATHNELSSSTPWSRAFRPYQKVNMSILCKEMPNDSNSMQTTSCPSCHHVSPSGETTEVQW</sequence>
<evidence type="ECO:0000313" key="4">
    <source>
        <dbReference type="Proteomes" id="UP000717696"/>
    </source>
</evidence>
<feature type="region of interest" description="Disordered" evidence="1">
    <location>
        <begin position="330"/>
        <end position="353"/>
    </location>
</feature>
<dbReference type="Pfam" id="PF22893">
    <property type="entry name" value="ULD_2"/>
    <property type="match status" value="1"/>
</dbReference>
<keyword evidence="4" id="KW-1185">Reference proteome</keyword>
<dbReference type="EMBL" id="JAGMUU010000010">
    <property type="protein sequence ID" value="KAH7144342.1"/>
    <property type="molecule type" value="Genomic_DNA"/>
</dbReference>
<evidence type="ECO:0000313" key="3">
    <source>
        <dbReference type="EMBL" id="KAH7144342.1"/>
    </source>
</evidence>
<accession>A0A9P9EUT4</accession>
<evidence type="ECO:0000259" key="2">
    <source>
        <dbReference type="Pfam" id="PF22893"/>
    </source>
</evidence>
<proteinExistence type="predicted"/>
<gene>
    <name evidence="3" type="ORF">B0J13DRAFT_635422</name>
</gene>
<evidence type="ECO:0000256" key="1">
    <source>
        <dbReference type="SAM" id="MobiDB-lite"/>
    </source>
</evidence>
<dbReference type="OrthoDB" id="3045089at2759"/>
<dbReference type="PANTHER" id="PTHR38886:SF1">
    <property type="entry name" value="NACHT-NTPASE AND P-LOOP NTPASES N-TERMINAL DOMAIN-CONTAINING PROTEIN"/>
    <property type="match status" value="1"/>
</dbReference>
<dbReference type="Proteomes" id="UP000717696">
    <property type="component" value="Unassembled WGS sequence"/>
</dbReference>
<name>A0A9P9EUT4_9HYPO</name>
<protein>
    <recommendedName>
        <fullName evidence="2">Ubiquitin-like domain-containing protein</fullName>
    </recommendedName>
</protein>